<dbReference type="GO" id="GO:0005787">
    <property type="term" value="C:signal peptidase complex"/>
    <property type="evidence" value="ECO:0007669"/>
    <property type="project" value="InterPro"/>
</dbReference>
<dbReference type="STRING" id="58919.A0A316Z8G5"/>
<evidence type="ECO:0000256" key="9">
    <source>
        <dbReference type="SAM" id="Phobius"/>
    </source>
</evidence>
<dbReference type="AlphaFoldDB" id="A0A316Z8G5"/>
<reference evidence="10 11" key="1">
    <citation type="journal article" date="2018" name="Mol. Biol. Evol.">
        <title>Broad Genomic Sampling Reveals a Smut Pathogenic Ancestry of the Fungal Clade Ustilaginomycotina.</title>
        <authorList>
            <person name="Kijpornyongpan T."/>
            <person name="Mondo S.J."/>
            <person name="Barry K."/>
            <person name="Sandor L."/>
            <person name="Lee J."/>
            <person name="Lipzen A."/>
            <person name="Pangilinan J."/>
            <person name="LaButti K."/>
            <person name="Hainaut M."/>
            <person name="Henrissat B."/>
            <person name="Grigoriev I.V."/>
            <person name="Spatafora J.W."/>
            <person name="Aime M.C."/>
        </authorList>
    </citation>
    <scope>NUCLEOTIDE SEQUENCE [LARGE SCALE GENOMIC DNA]</scope>
    <source>
        <strain evidence="10 11">MCA 4186</strain>
    </source>
</reference>
<feature type="transmembrane region" description="Helical" evidence="9">
    <location>
        <begin position="67"/>
        <end position="86"/>
    </location>
</feature>
<keyword evidence="4 9" id="KW-0812">Transmembrane</keyword>
<evidence type="ECO:0000256" key="5">
    <source>
        <dbReference type="ARBA" id="ARBA00022824"/>
    </source>
</evidence>
<comment type="function">
    <text evidence="8">Component of the signal peptidase complex (SPC) which catalyzes the cleavage of N-terminal signal sequences from nascent proteins as they are translocated into the lumen of the endoplasmic reticulum. Dispensable for SPC enzymatic activity.</text>
</comment>
<sequence length="109" mass="12012">MSSRRRPVLCRAAQIDGAGVAVVRSLRIGQESLQGQRLADRINQETLVLAAVLAFIAGWALDSQKVLMLVYGAGVALALVACVPPWEMYNRHPTRWLEPRESAESKKDL</sequence>
<dbReference type="GeneID" id="37268201"/>
<evidence type="ECO:0000256" key="7">
    <source>
        <dbReference type="ARBA" id="ARBA00023136"/>
    </source>
</evidence>
<dbReference type="GO" id="GO:0006465">
    <property type="term" value="P:signal peptide processing"/>
    <property type="evidence" value="ECO:0007669"/>
    <property type="project" value="InterPro"/>
</dbReference>
<dbReference type="GO" id="GO:0045047">
    <property type="term" value="P:protein targeting to ER"/>
    <property type="evidence" value="ECO:0007669"/>
    <property type="project" value="TreeGrafter"/>
</dbReference>
<gene>
    <name evidence="10" type="ORF">FA09DRAFT_31118</name>
</gene>
<dbReference type="PANTHER" id="PTHR13202">
    <property type="entry name" value="MICROSOMAL SIGNAL PEPTIDASE 12 KDA SUBUNIT"/>
    <property type="match status" value="1"/>
</dbReference>
<dbReference type="PANTHER" id="PTHR13202:SF0">
    <property type="entry name" value="SIGNAL PEPTIDASE COMPLEX SUBUNIT 1"/>
    <property type="match status" value="1"/>
</dbReference>
<dbReference type="Proteomes" id="UP000245946">
    <property type="component" value="Unassembled WGS sequence"/>
</dbReference>
<comment type="subcellular location">
    <subcellularLocation>
        <location evidence="1">Endoplasmic reticulum membrane</location>
        <topology evidence="1">Multi-pass membrane protein</topology>
    </subcellularLocation>
</comment>
<keyword evidence="7 9" id="KW-0472">Membrane</keyword>
<evidence type="ECO:0000256" key="3">
    <source>
        <dbReference type="ARBA" id="ARBA00017059"/>
    </source>
</evidence>
<evidence type="ECO:0000256" key="1">
    <source>
        <dbReference type="ARBA" id="ARBA00004477"/>
    </source>
</evidence>
<keyword evidence="6 9" id="KW-1133">Transmembrane helix</keyword>
<comment type="similarity">
    <text evidence="2">Belongs to the SPCS1 family.</text>
</comment>
<dbReference type="OrthoDB" id="263893at2759"/>
<evidence type="ECO:0000313" key="11">
    <source>
        <dbReference type="Proteomes" id="UP000245946"/>
    </source>
</evidence>
<proteinExistence type="inferred from homology"/>
<feature type="transmembrane region" description="Helical" evidence="9">
    <location>
        <begin position="42"/>
        <end position="61"/>
    </location>
</feature>
<dbReference type="RefSeq" id="XP_025598168.1">
    <property type="nucleotide sequence ID" value="XM_025740655.1"/>
</dbReference>
<evidence type="ECO:0000313" key="10">
    <source>
        <dbReference type="EMBL" id="PWN97889.1"/>
    </source>
</evidence>
<accession>A0A316Z8G5</accession>
<organism evidence="10 11">
    <name type="scientific">Tilletiopsis washingtonensis</name>
    <dbReference type="NCBI Taxonomy" id="58919"/>
    <lineage>
        <taxon>Eukaryota</taxon>
        <taxon>Fungi</taxon>
        <taxon>Dikarya</taxon>
        <taxon>Basidiomycota</taxon>
        <taxon>Ustilaginomycotina</taxon>
        <taxon>Exobasidiomycetes</taxon>
        <taxon>Entylomatales</taxon>
        <taxon>Entylomatales incertae sedis</taxon>
        <taxon>Tilletiopsis</taxon>
    </lineage>
</organism>
<evidence type="ECO:0000256" key="2">
    <source>
        <dbReference type="ARBA" id="ARBA00005245"/>
    </source>
</evidence>
<dbReference type="Pfam" id="PF06645">
    <property type="entry name" value="SPC12"/>
    <property type="match status" value="1"/>
</dbReference>
<name>A0A316Z8G5_9BASI</name>
<evidence type="ECO:0000256" key="6">
    <source>
        <dbReference type="ARBA" id="ARBA00022989"/>
    </source>
</evidence>
<dbReference type="EMBL" id="KZ819293">
    <property type="protein sequence ID" value="PWN97889.1"/>
    <property type="molecule type" value="Genomic_DNA"/>
</dbReference>
<evidence type="ECO:0000256" key="8">
    <source>
        <dbReference type="ARBA" id="ARBA00045204"/>
    </source>
</evidence>
<protein>
    <recommendedName>
        <fullName evidence="3">Signal peptidase complex subunit 1</fullName>
    </recommendedName>
</protein>
<evidence type="ECO:0000256" key="4">
    <source>
        <dbReference type="ARBA" id="ARBA00022692"/>
    </source>
</evidence>
<dbReference type="InterPro" id="IPR009542">
    <property type="entry name" value="Spc1/SPCS1"/>
</dbReference>
<keyword evidence="5" id="KW-0256">Endoplasmic reticulum</keyword>
<keyword evidence="11" id="KW-1185">Reference proteome</keyword>